<feature type="transmembrane region" description="Helical" evidence="1">
    <location>
        <begin position="399"/>
        <end position="425"/>
    </location>
</feature>
<keyword evidence="1" id="KW-1133">Transmembrane helix</keyword>
<keyword evidence="4" id="KW-1185">Reference proteome</keyword>
<sequence>MTKIFKLVLLTLFSFNFLLNERDLRYTFVESLKNNNIKQLEIGINDPNSEPDSNLDRSKRLRDGLFEPCKVWTIRNDKIDTIYYNGNLTNNKIPIIGLDSFGESDEIISESILSEKDSGIDLYKPYEGVLVEYNLTSFSRFVSRIVEVEIEMHLKFDKNIMKTRTKDKFSFFTLKNIRGKSEGSPMFSENVPSAINYENDTINEDLDSSLLSSGQYQSISFLLVAGYFKDNDELLTGTRGTGKSGVARRIANKYKGIKSRDIRHFVPVFRDNVTLSRQNANQYYARYGITTFKDKLTCEHGSKENADRDGNTSVNKISNIYKDSNIYINDNKINIDQHKLSFMYLPHNDTKLYFSSNSEGNIVLPKLHIKAIQTHQEATDDPVNDNDSSEEEKSRSKKIMIVTLLLITMFSSFIILFYIIISWYLREMQNKHP</sequence>
<proteinExistence type="predicted"/>
<evidence type="ECO:0000313" key="3">
    <source>
        <dbReference type="EMBL" id="KAK6589815.1"/>
    </source>
</evidence>
<evidence type="ECO:0000256" key="1">
    <source>
        <dbReference type="SAM" id="Phobius"/>
    </source>
</evidence>
<dbReference type="EMBL" id="JAWDEY010000010">
    <property type="protein sequence ID" value="KAK6589815.1"/>
    <property type="molecule type" value="Genomic_DNA"/>
</dbReference>
<feature type="signal peptide" evidence="2">
    <location>
        <begin position="1"/>
        <end position="20"/>
    </location>
</feature>
<comment type="caution">
    <text evidence="3">The sequence shown here is derived from an EMBL/GenBank/DDBJ whole genome shotgun (WGS) entry which is preliminary data.</text>
</comment>
<dbReference type="Proteomes" id="UP001311799">
    <property type="component" value="Unassembled WGS sequence"/>
</dbReference>
<evidence type="ECO:0000256" key="2">
    <source>
        <dbReference type="SAM" id="SignalP"/>
    </source>
</evidence>
<organism evidence="3 4">
    <name type="scientific">Cryptosporidium xiaoi</name>
    <dbReference type="NCBI Taxonomy" id="659607"/>
    <lineage>
        <taxon>Eukaryota</taxon>
        <taxon>Sar</taxon>
        <taxon>Alveolata</taxon>
        <taxon>Apicomplexa</taxon>
        <taxon>Conoidasida</taxon>
        <taxon>Coccidia</taxon>
        <taxon>Eucoccidiorida</taxon>
        <taxon>Eimeriorina</taxon>
        <taxon>Cryptosporidiidae</taxon>
        <taxon>Cryptosporidium</taxon>
    </lineage>
</organism>
<keyword evidence="1" id="KW-0472">Membrane</keyword>
<gene>
    <name evidence="3" type="ORF">RS030_192925</name>
</gene>
<name>A0AAV9XYH0_9CRYT</name>
<keyword evidence="2" id="KW-0732">Signal</keyword>
<dbReference type="AlphaFoldDB" id="A0AAV9XYH0"/>
<accession>A0AAV9XYH0</accession>
<feature type="chain" id="PRO_5043485819" evidence="2">
    <location>
        <begin position="21"/>
        <end position="433"/>
    </location>
</feature>
<reference evidence="3 4" key="1">
    <citation type="submission" date="2023-10" db="EMBL/GenBank/DDBJ databases">
        <title>Comparative genomics analysis reveals potential genetic determinants of host preference in Cryptosporidium xiaoi.</title>
        <authorList>
            <person name="Xiao L."/>
            <person name="Li J."/>
        </authorList>
    </citation>
    <scope>NUCLEOTIDE SEQUENCE [LARGE SCALE GENOMIC DNA]</scope>
    <source>
        <strain evidence="3 4">52996</strain>
    </source>
</reference>
<protein>
    <submittedName>
        <fullName evidence="3">Uncharacterized protein</fullName>
    </submittedName>
</protein>
<keyword evidence="1" id="KW-0812">Transmembrane</keyword>
<evidence type="ECO:0000313" key="4">
    <source>
        <dbReference type="Proteomes" id="UP001311799"/>
    </source>
</evidence>